<dbReference type="KEGG" id="rmc:RMONA_07845"/>
<reference evidence="2 3" key="1">
    <citation type="submission" date="2015-01" db="EMBL/GenBank/DDBJ databases">
        <title>Draft genome sequence of Rickettsia monacensis strain IrR/Munich.</title>
        <authorList>
            <person name="Felsheim R.F."/>
            <person name="Johnson S.L."/>
            <person name="Kurtti T.J."/>
            <person name="Munderloh U.G."/>
        </authorList>
    </citation>
    <scope>NUCLEOTIDE SEQUENCE [LARGE SCALE GENOMIC DNA]</scope>
    <source>
        <strain evidence="2 3">IrR/Munich</strain>
    </source>
</reference>
<accession>A0A0B7J4I0</accession>
<sequence>MKQIQPKRIANPSNCGEEIKSTAPKQEYNKSFLLESMMHSSDTDYIGSESEDDDSYASILLLKIKEPECKIHLDLVGILRMCYQANVKEQEENAEVSNLDNEKQVIILAQLQQFCTKSSIESIITSTSKGNIDADKIILPFPSVEQQRQLGKLYRSESDGAGENIIKIFKELYPSNSDNGNVGIVILLGDENVSYGDLDLRDI</sequence>
<dbReference type="AlphaFoldDB" id="A0A0B7J4I0"/>
<protein>
    <submittedName>
        <fullName evidence="2">Uncharacterized protein</fullName>
    </submittedName>
</protein>
<evidence type="ECO:0000313" key="3">
    <source>
        <dbReference type="Proteomes" id="UP000018149"/>
    </source>
</evidence>
<dbReference type="HOGENOM" id="CLU_116726_0_0_5"/>
<gene>
    <name evidence="2" type="ORF">RMONA_07845</name>
</gene>
<proteinExistence type="predicted"/>
<name>A0A0B7J4I0_9RICK</name>
<dbReference type="Proteomes" id="UP000018149">
    <property type="component" value="Chromosome I"/>
</dbReference>
<evidence type="ECO:0000313" key="2">
    <source>
        <dbReference type="EMBL" id="CEO17920.1"/>
    </source>
</evidence>
<evidence type="ECO:0000256" key="1">
    <source>
        <dbReference type="SAM" id="MobiDB-lite"/>
    </source>
</evidence>
<feature type="region of interest" description="Disordered" evidence="1">
    <location>
        <begin position="1"/>
        <end position="23"/>
    </location>
</feature>
<keyword evidence="3" id="KW-1185">Reference proteome</keyword>
<dbReference type="RefSeq" id="WP_023508021.1">
    <property type="nucleotide sequence ID" value="NZ_LN794217.1"/>
</dbReference>
<dbReference type="EMBL" id="LN794217">
    <property type="protein sequence ID" value="CEO17920.1"/>
    <property type="molecule type" value="Genomic_DNA"/>
</dbReference>
<organism evidence="2 3">
    <name type="scientific">Rickettsia monacensis</name>
    <dbReference type="NCBI Taxonomy" id="109232"/>
    <lineage>
        <taxon>Bacteria</taxon>
        <taxon>Pseudomonadati</taxon>
        <taxon>Pseudomonadota</taxon>
        <taxon>Alphaproteobacteria</taxon>
        <taxon>Rickettsiales</taxon>
        <taxon>Rickettsiaceae</taxon>
        <taxon>Rickettsieae</taxon>
        <taxon>Rickettsia</taxon>
        <taxon>spotted fever group</taxon>
    </lineage>
</organism>